<evidence type="ECO:0000256" key="1">
    <source>
        <dbReference type="ARBA" id="ARBA00022679"/>
    </source>
</evidence>
<dbReference type="KEGG" id="ccam:M5D45_25900"/>
<dbReference type="PANTHER" id="PTHR44068">
    <property type="entry name" value="ZGC:194242"/>
    <property type="match status" value="1"/>
</dbReference>
<dbReference type="PANTHER" id="PTHR44068:SF11">
    <property type="entry name" value="GERANYL DIPHOSPHATE 2-C-METHYLTRANSFERASE"/>
    <property type="match status" value="1"/>
</dbReference>
<keyword evidence="4" id="KW-0489">Methyltransferase</keyword>
<dbReference type="RefSeq" id="WP_144196521.1">
    <property type="nucleotide sequence ID" value="NZ_CAJPVH010000005.1"/>
</dbReference>
<name>A0AAE9I4J0_9BURK</name>
<dbReference type="SUPFAM" id="SSF53335">
    <property type="entry name" value="S-adenosyl-L-methionine-dependent methyltransferases"/>
    <property type="match status" value="1"/>
</dbReference>
<evidence type="ECO:0000313" key="5">
    <source>
        <dbReference type="Proteomes" id="UP000318943"/>
    </source>
</evidence>
<evidence type="ECO:0000313" key="4">
    <source>
        <dbReference type="EMBL" id="URF06533.1"/>
    </source>
</evidence>
<evidence type="ECO:0000259" key="2">
    <source>
        <dbReference type="Pfam" id="PF08241"/>
    </source>
</evidence>
<protein>
    <submittedName>
        <fullName evidence="4">Class I SAM-dependent methyltransferase</fullName>
    </submittedName>
</protein>
<dbReference type="EMBL" id="CP097331">
    <property type="protein sequence ID" value="URF06533.1"/>
    <property type="molecule type" value="Genomic_DNA"/>
</dbReference>
<dbReference type="GO" id="GO:0008757">
    <property type="term" value="F:S-adenosylmethionine-dependent methyltransferase activity"/>
    <property type="evidence" value="ECO:0007669"/>
    <property type="project" value="InterPro"/>
</dbReference>
<sequence length="284" mass="30310">MTTTPDAAASSANSPATTPDLAALKGRQQVAWASGDYAVIGTTLQIVGEQLAEACDLRCDERVLDVAAGNGNATLAAARRGCIVTSTDYVGALLERGAERARAERLDVTFQQADAEALPFDDASFDAVLSTFGVMFAPDQPKCAAEMARVTRPGGRIGLANWTPQGFVGQMFKTLGAYVPPPAGVSPPSKWGVEEHLKALFAPHGVDVHVTPRQFNFRYRSAAHFIEVFRTWYGPVHKAFASLPADKASALEADLTTLLNSLNRAGKDSMVVPSEYLEVVATKR</sequence>
<evidence type="ECO:0000313" key="6">
    <source>
        <dbReference type="Proteomes" id="UP001056132"/>
    </source>
</evidence>
<dbReference type="Proteomes" id="UP000318943">
    <property type="component" value="Unassembled WGS sequence"/>
</dbReference>
<dbReference type="CDD" id="cd02440">
    <property type="entry name" value="AdoMet_MTases"/>
    <property type="match status" value="1"/>
</dbReference>
<keyword evidence="5" id="KW-1185">Reference proteome</keyword>
<proteinExistence type="predicted"/>
<feature type="domain" description="Methyltransferase type 11" evidence="2">
    <location>
        <begin position="64"/>
        <end position="157"/>
    </location>
</feature>
<organism evidence="4 6">
    <name type="scientific">Cupriavidus campinensis</name>
    <dbReference type="NCBI Taxonomy" id="151783"/>
    <lineage>
        <taxon>Bacteria</taxon>
        <taxon>Pseudomonadati</taxon>
        <taxon>Pseudomonadota</taxon>
        <taxon>Betaproteobacteria</taxon>
        <taxon>Burkholderiales</taxon>
        <taxon>Burkholderiaceae</taxon>
        <taxon>Cupriavidus</taxon>
    </lineage>
</organism>
<reference evidence="3 5" key="1">
    <citation type="submission" date="2019-05" db="EMBL/GenBank/DDBJ databases">
        <title>Whole genome sequence analysis of Cupriavidus campinensis S14E4C strain.</title>
        <authorList>
            <person name="Abbaszade G."/>
            <person name="Szabo A."/>
            <person name="Toumi M."/>
            <person name="Toth E."/>
        </authorList>
    </citation>
    <scope>NUCLEOTIDE SEQUENCE [LARGE SCALE GENOMIC DNA]</scope>
    <source>
        <strain evidence="3 5">S14E4C</strain>
    </source>
</reference>
<dbReference type="Gene3D" id="3.40.50.150">
    <property type="entry name" value="Vaccinia Virus protein VP39"/>
    <property type="match status" value="1"/>
</dbReference>
<keyword evidence="1" id="KW-0808">Transferase</keyword>
<dbReference type="Proteomes" id="UP001056132">
    <property type="component" value="Chromosome 2"/>
</dbReference>
<dbReference type="EMBL" id="VCIZ01000002">
    <property type="protein sequence ID" value="TSP13820.1"/>
    <property type="molecule type" value="Genomic_DNA"/>
</dbReference>
<dbReference type="InterPro" id="IPR029063">
    <property type="entry name" value="SAM-dependent_MTases_sf"/>
</dbReference>
<dbReference type="GO" id="GO:0032259">
    <property type="term" value="P:methylation"/>
    <property type="evidence" value="ECO:0007669"/>
    <property type="project" value="UniProtKB-KW"/>
</dbReference>
<dbReference type="InterPro" id="IPR050447">
    <property type="entry name" value="Erg6_SMT_methyltransf"/>
</dbReference>
<reference evidence="4" key="2">
    <citation type="journal article" date="2022" name="Microbiol. Resour. Announc.">
        <title>Genome Sequence of Cupriavidus campinensis Strain G5, a Member of a Bacterial Consortium Capable of Polyethylene Degradation.</title>
        <authorList>
            <person name="Schneider B."/>
            <person name="Pfeiffer F."/>
            <person name="Dyall-Smith M."/>
            <person name="Kunte H.J."/>
        </authorList>
    </citation>
    <scope>NUCLEOTIDE SEQUENCE</scope>
    <source>
        <strain evidence="4">G5</strain>
    </source>
</reference>
<gene>
    <name evidence="3" type="ORF">FGG12_04880</name>
    <name evidence="4" type="ORF">M5D45_25900</name>
</gene>
<accession>A0AAE9I4J0</accession>
<evidence type="ECO:0000313" key="3">
    <source>
        <dbReference type="EMBL" id="TSP13820.1"/>
    </source>
</evidence>
<reference evidence="4" key="3">
    <citation type="submission" date="2022-05" db="EMBL/GenBank/DDBJ databases">
        <authorList>
            <person name="Kunte H.-J."/>
        </authorList>
    </citation>
    <scope>NUCLEOTIDE SEQUENCE</scope>
    <source>
        <strain evidence="4">G5</strain>
    </source>
</reference>
<dbReference type="Pfam" id="PF08241">
    <property type="entry name" value="Methyltransf_11"/>
    <property type="match status" value="1"/>
</dbReference>
<dbReference type="InterPro" id="IPR013216">
    <property type="entry name" value="Methyltransf_11"/>
</dbReference>
<dbReference type="AlphaFoldDB" id="A0AAE9I4J0"/>